<evidence type="ECO:0000313" key="2">
    <source>
        <dbReference type="EMBL" id="MBQ0926717.1"/>
    </source>
</evidence>
<organism evidence="2 3">
    <name type="scientific">Saccharopolyspora endophytica</name>
    <dbReference type="NCBI Taxonomy" id="543886"/>
    <lineage>
        <taxon>Bacteria</taxon>
        <taxon>Bacillati</taxon>
        <taxon>Actinomycetota</taxon>
        <taxon>Actinomycetes</taxon>
        <taxon>Pseudonocardiales</taxon>
        <taxon>Pseudonocardiaceae</taxon>
        <taxon>Saccharopolyspora</taxon>
    </lineage>
</organism>
<keyword evidence="2" id="KW-0695">RNA-directed DNA polymerase</keyword>
<sequence length="259" mass="28346">MPLLGEKHLRRALRQCGRRSSSAGADGMTWADLRRQAGEVLPGLAAQLVAGTWRPGPLRELVIPTYTGKSMPTAIPTVVDRLVHRAARNAVEPVLEARAFADWVSGYRPRRNRNTALRQASELLSGGYRCVADLDAAKVSEGVAVDEAVGWFAEYVYDGTFLRLLRTMLGGLPSPVVPGSGLAPLLINLRLSQVDRRLTGLRVVRFADNYCAFTETVSDAEETAWYISDAMAAVRLEPNAAKSRIRRKANAEDLFLIDG</sequence>
<dbReference type="Pfam" id="PF00078">
    <property type="entry name" value="RVT_1"/>
    <property type="match status" value="1"/>
</dbReference>
<name>A0ABS5DKA4_9PSEU</name>
<proteinExistence type="predicted"/>
<protein>
    <submittedName>
        <fullName evidence="2">Retron-type reverse transcriptase</fullName>
    </submittedName>
</protein>
<dbReference type="SUPFAM" id="SSF56672">
    <property type="entry name" value="DNA/RNA polymerases"/>
    <property type="match status" value="1"/>
</dbReference>
<feature type="domain" description="Reverse transcriptase" evidence="1">
    <location>
        <begin position="69"/>
        <end position="246"/>
    </location>
</feature>
<dbReference type="InterPro" id="IPR000477">
    <property type="entry name" value="RT_dom"/>
</dbReference>
<evidence type="ECO:0000259" key="1">
    <source>
        <dbReference type="Pfam" id="PF00078"/>
    </source>
</evidence>
<dbReference type="GO" id="GO:0003964">
    <property type="term" value="F:RNA-directed DNA polymerase activity"/>
    <property type="evidence" value="ECO:0007669"/>
    <property type="project" value="UniProtKB-KW"/>
</dbReference>
<dbReference type="EMBL" id="JAGPXE010000010">
    <property type="protein sequence ID" value="MBQ0926717.1"/>
    <property type="molecule type" value="Genomic_DNA"/>
</dbReference>
<gene>
    <name evidence="2" type="ORF">KBO27_22440</name>
</gene>
<keyword evidence="3" id="KW-1185">Reference proteome</keyword>
<dbReference type="InterPro" id="IPR051083">
    <property type="entry name" value="GrpII_Intron_Splice-Mob/Def"/>
</dbReference>
<keyword evidence="2" id="KW-0808">Transferase</keyword>
<comment type="caution">
    <text evidence="2">The sequence shown here is derived from an EMBL/GenBank/DDBJ whole genome shotgun (WGS) entry which is preliminary data.</text>
</comment>
<dbReference type="InterPro" id="IPR043502">
    <property type="entry name" value="DNA/RNA_pol_sf"/>
</dbReference>
<dbReference type="Proteomes" id="UP000674084">
    <property type="component" value="Unassembled WGS sequence"/>
</dbReference>
<reference evidence="2 3" key="1">
    <citation type="submission" date="2021-04" db="EMBL/GenBank/DDBJ databases">
        <title>Whole-genome sequencing of Saccharopolyspora endophytica KCTC 19397.</title>
        <authorList>
            <person name="Ay H."/>
            <person name="Saygin H."/>
            <person name="Sahin N."/>
        </authorList>
    </citation>
    <scope>NUCLEOTIDE SEQUENCE [LARGE SCALE GENOMIC DNA]</scope>
    <source>
        <strain evidence="2 3">KCTC 19397</strain>
    </source>
</reference>
<dbReference type="PANTHER" id="PTHR34047">
    <property type="entry name" value="NUCLEAR INTRON MATURASE 1, MITOCHONDRIAL-RELATED"/>
    <property type="match status" value="1"/>
</dbReference>
<dbReference type="PANTHER" id="PTHR34047:SF8">
    <property type="entry name" value="PROTEIN YKFC"/>
    <property type="match status" value="1"/>
</dbReference>
<keyword evidence="2" id="KW-0548">Nucleotidyltransferase</keyword>
<accession>A0ABS5DKA4</accession>
<evidence type="ECO:0000313" key="3">
    <source>
        <dbReference type="Proteomes" id="UP000674084"/>
    </source>
</evidence>